<dbReference type="InterPro" id="IPR006867">
    <property type="entry name" value="DUF632"/>
</dbReference>
<dbReference type="OMA" id="CDFLDYA"/>
<evidence type="ECO:0000259" key="3">
    <source>
        <dbReference type="Pfam" id="PF04783"/>
    </source>
</evidence>
<feature type="region of interest" description="Disordered" evidence="1">
    <location>
        <begin position="187"/>
        <end position="219"/>
    </location>
</feature>
<feature type="region of interest" description="Disordered" evidence="1">
    <location>
        <begin position="67"/>
        <end position="115"/>
    </location>
</feature>
<evidence type="ECO:0000313" key="5">
    <source>
        <dbReference type="Proteomes" id="UP000238479"/>
    </source>
</evidence>
<evidence type="ECO:0000259" key="2">
    <source>
        <dbReference type="Pfam" id="PF04782"/>
    </source>
</evidence>
<keyword evidence="5" id="KW-1185">Reference proteome</keyword>
<accession>A0A2P6PZG9</accession>
<gene>
    <name evidence="4" type="ORF">RchiOBHm_Chr6g0304141</name>
</gene>
<evidence type="ECO:0000256" key="1">
    <source>
        <dbReference type="SAM" id="MobiDB-lite"/>
    </source>
</evidence>
<dbReference type="PANTHER" id="PTHR21450">
    <property type="entry name" value="PROTEIN ALTERED PHOSPHATE STARVATION RESPONSE 1"/>
    <property type="match status" value="1"/>
</dbReference>
<comment type="caution">
    <text evidence="4">The sequence shown here is derived from an EMBL/GenBank/DDBJ whole genome shotgun (WGS) entry which is preliminary data.</text>
</comment>
<evidence type="ECO:0008006" key="6">
    <source>
        <dbReference type="Google" id="ProtNLM"/>
    </source>
</evidence>
<dbReference type="Proteomes" id="UP000238479">
    <property type="component" value="Chromosome 6"/>
</dbReference>
<protein>
    <recommendedName>
        <fullName evidence="6">DUF632 domain-containing protein</fullName>
    </recommendedName>
</protein>
<dbReference type="AlphaFoldDB" id="A0A2P6PZG9"/>
<dbReference type="OrthoDB" id="658187at2759"/>
<feature type="compositionally biased region" description="Low complexity" evidence="1">
    <location>
        <begin position="69"/>
        <end position="84"/>
    </location>
</feature>
<sequence>MGCAPSKLDDLPAVALCRDRNKCLDQALRQTQALADAHVAYSECLRALGPSLTRFFDIGLLEEEKYGNSRTTSASDSKSKSGSGHLQFSSDSESEDGADKHPDEPRVHRYGDLSSSGSGVVLTSHFAKTPPPPPSPISSTWDFLNLFDDTYERYESICAFNSEAVTDHGENIRNNKIEGVVVKNDVKNVEEEEQKSEPTEKKSQSEKSSTPPPPPSVEAKNGVVEVQFEKASESGNEVVKLLSHSHHHRISSVNPECGFDQVDSAMSSQSLAYTLKTLSLWEKKLYDEVKAEELLRLTHEKKTRMLKQLDKKGGDSPKVDSIHNSLSNLLTKMKIAIQIVDRISITINKLRDEELWPQIIELIHRLLGMWKAMLECHKLQNQAIAEAKGLDVIASKIKYSNDDHLETIIQLKIELQNWNLCFSNWIITQKGCVKALNGWLLRCLLYEPEETQDGAVPFSPGRMGAPPVFVICNQWSRAMDRLSEKEVIEAMQGFQTSIDLLLEQQNIALQQRVIEDKDLARKVKLLEEQQQKLQKVMQAGRGKKFGLLGGEEGRVVLPGEKLQVPSEDNKTSRNTEWDLKQTLTAMEKFTANSLEAYEELHAHIEEVQHAAN</sequence>
<evidence type="ECO:0000313" key="4">
    <source>
        <dbReference type="EMBL" id="PRQ27324.1"/>
    </source>
</evidence>
<feature type="compositionally biased region" description="Basic and acidic residues" evidence="1">
    <location>
        <begin position="97"/>
        <end position="111"/>
    </location>
</feature>
<proteinExistence type="predicted"/>
<dbReference type="EMBL" id="PDCK01000044">
    <property type="protein sequence ID" value="PRQ27324.1"/>
    <property type="molecule type" value="Genomic_DNA"/>
</dbReference>
<dbReference type="Gramene" id="PRQ27324">
    <property type="protein sequence ID" value="PRQ27324"/>
    <property type="gene ID" value="RchiOBHm_Chr6g0304141"/>
</dbReference>
<reference evidence="4 5" key="1">
    <citation type="journal article" date="2018" name="Nat. Genet.">
        <title>The Rosa genome provides new insights in the design of modern roses.</title>
        <authorList>
            <person name="Bendahmane M."/>
        </authorList>
    </citation>
    <scope>NUCLEOTIDE SEQUENCE [LARGE SCALE GENOMIC DNA]</scope>
    <source>
        <strain evidence="5">cv. Old Blush</strain>
    </source>
</reference>
<dbReference type="InterPro" id="IPR006868">
    <property type="entry name" value="DUF630"/>
</dbReference>
<name>A0A2P6PZG9_ROSCH</name>
<feature type="domain" description="DUF632" evidence="2">
    <location>
        <begin position="262"/>
        <end position="498"/>
    </location>
</feature>
<dbReference type="PANTHER" id="PTHR21450:SF19">
    <property type="entry name" value="F5M15.15"/>
    <property type="match status" value="1"/>
</dbReference>
<dbReference type="Pfam" id="PF04783">
    <property type="entry name" value="DUF630"/>
    <property type="match status" value="1"/>
</dbReference>
<organism evidence="4 5">
    <name type="scientific">Rosa chinensis</name>
    <name type="common">China rose</name>
    <dbReference type="NCBI Taxonomy" id="74649"/>
    <lineage>
        <taxon>Eukaryota</taxon>
        <taxon>Viridiplantae</taxon>
        <taxon>Streptophyta</taxon>
        <taxon>Embryophyta</taxon>
        <taxon>Tracheophyta</taxon>
        <taxon>Spermatophyta</taxon>
        <taxon>Magnoliopsida</taxon>
        <taxon>eudicotyledons</taxon>
        <taxon>Gunneridae</taxon>
        <taxon>Pentapetalae</taxon>
        <taxon>rosids</taxon>
        <taxon>fabids</taxon>
        <taxon>Rosales</taxon>
        <taxon>Rosaceae</taxon>
        <taxon>Rosoideae</taxon>
        <taxon>Rosoideae incertae sedis</taxon>
        <taxon>Rosa</taxon>
    </lineage>
</organism>
<dbReference type="Pfam" id="PF04782">
    <property type="entry name" value="DUF632"/>
    <property type="match status" value="1"/>
</dbReference>
<feature type="compositionally biased region" description="Basic and acidic residues" evidence="1">
    <location>
        <begin position="187"/>
        <end position="205"/>
    </location>
</feature>
<dbReference type="STRING" id="74649.A0A2P6PZG9"/>
<feature type="domain" description="DUF630" evidence="3">
    <location>
        <begin position="1"/>
        <end position="57"/>
    </location>
</feature>